<dbReference type="PANTHER" id="PTHR12131:SF1">
    <property type="entry name" value="ATP-DEPENDENT RNA HELICASE SUPV3L1, MITOCHONDRIAL-RELATED"/>
    <property type="match status" value="1"/>
</dbReference>
<dbReference type="GO" id="GO:0070478">
    <property type="term" value="P:nuclear-transcribed mRNA catabolic process, 3'-5' exonucleolytic nonsense-mediated decay"/>
    <property type="evidence" value="ECO:0007669"/>
    <property type="project" value="TreeGrafter"/>
</dbReference>
<proteinExistence type="inferred from homology"/>
<dbReference type="FunFam" id="3.40.50.300:FF:000354">
    <property type="entry name" value="ATP-dependent RNA helicase SKI2"/>
    <property type="match status" value="1"/>
</dbReference>
<comment type="similarity">
    <text evidence="2">Belongs to the helicase family. SKI2 subfamily.</text>
</comment>
<evidence type="ECO:0000259" key="10">
    <source>
        <dbReference type="PROSITE" id="PS51192"/>
    </source>
</evidence>
<gene>
    <name evidence="12" type="ORF">FA10DRAFT_82141</name>
</gene>
<keyword evidence="8" id="KW-0694">RNA-binding</keyword>
<feature type="domain" description="Helicase ATP-binding" evidence="10">
    <location>
        <begin position="373"/>
        <end position="531"/>
    </location>
</feature>
<dbReference type="EMBL" id="KZ819635">
    <property type="protein sequence ID" value="PWN92066.1"/>
    <property type="molecule type" value="Genomic_DNA"/>
</dbReference>
<dbReference type="InterPro" id="IPR050699">
    <property type="entry name" value="RNA-DNA_Helicase"/>
</dbReference>
<dbReference type="PIRSF" id="PIRSF005198">
    <property type="entry name" value="Antiviral_helicase_SKI2"/>
    <property type="match status" value="1"/>
</dbReference>
<feature type="region of interest" description="Disordered" evidence="9">
    <location>
        <begin position="575"/>
        <end position="638"/>
    </location>
</feature>
<dbReference type="InterPro" id="IPR025696">
    <property type="entry name" value="Beta-barrel_MTR4"/>
</dbReference>
<dbReference type="SMART" id="SM00490">
    <property type="entry name" value="HELICc"/>
    <property type="match status" value="1"/>
</dbReference>
<feature type="compositionally biased region" description="Acidic residues" evidence="9">
    <location>
        <begin position="242"/>
        <end position="251"/>
    </location>
</feature>
<keyword evidence="5" id="KW-0378">Hydrolase</keyword>
<dbReference type="FunFam" id="1.10.3380.30:FF:000001">
    <property type="entry name" value="Ski2 ATP-dependent RNA helicase"/>
    <property type="match status" value="1"/>
</dbReference>
<evidence type="ECO:0000256" key="5">
    <source>
        <dbReference type="ARBA" id="ARBA00022801"/>
    </source>
</evidence>
<dbReference type="GeneID" id="37047641"/>
<dbReference type="Pfam" id="PF17911">
    <property type="entry name" value="Ski2_N"/>
    <property type="match status" value="1"/>
</dbReference>
<dbReference type="GO" id="GO:0016787">
    <property type="term" value="F:hydrolase activity"/>
    <property type="evidence" value="ECO:0007669"/>
    <property type="project" value="UniProtKB-KW"/>
</dbReference>
<keyword evidence="13" id="KW-1185">Reference proteome</keyword>
<dbReference type="GO" id="GO:0055087">
    <property type="term" value="C:Ski complex"/>
    <property type="evidence" value="ECO:0007669"/>
    <property type="project" value="TreeGrafter"/>
</dbReference>
<evidence type="ECO:0000256" key="4">
    <source>
        <dbReference type="ARBA" id="ARBA00022741"/>
    </source>
</evidence>
<dbReference type="InterPro" id="IPR014001">
    <property type="entry name" value="Helicase_ATP-bd"/>
</dbReference>
<evidence type="ECO:0000256" key="3">
    <source>
        <dbReference type="ARBA" id="ARBA00022490"/>
    </source>
</evidence>
<dbReference type="Pfam" id="PF21408">
    <property type="entry name" value="MTR4-like_stalk"/>
    <property type="match status" value="1"/>
</dbReference>
<evidence type="ECO:0000256" key="2">
    <source>
        <dbReference type="ARBA" id="ARBA00010140"/>
    </source>
</evidence>
<dbReference type="Pfam" id="PF08148">
    <property type="entry name" value="DSHCT"/>
    <property type="match status" value="1"/>
</dbReference>
<keyword evidence="3" id="KW-0963">Cytoplasm</keyword>
<evidence type="ECO:0000313" key="13">
    <source>
        <dbReference type="Proteomes" id="UP000245768"/>
    </source>
</evidence>
<feature type="region of interest" description="Disordered" evidence="9">
    <location>
        <begin position="229"/>
        <end position="254"/>
    </location>
</feature>
<dbReference type="GO" id="GO:0003723">
    <property type="term" value="F:RNA binding"/>
    <property type="evidence" value="ECO:0007669"/>
    <property type="project" value="UniProtKB-KW"/>
</dbReference>
<dbReference type="Proteomes" id="UP000245768">
    <property type="component" value="Unassembled WGS sequence"/>
</dbReference>
<feature type="compositionally biased region" description="Gly residues" evidence="9">
    <location>
        <begin position="626"/>
        <end position="638"/>
    </location>
</feature>
<keyword evidence="7" id="KW-0067">ATP-binding</keyword>
<dbReference type="GO" id="GO:0005524">
    <property type="term" value="F:ATP binding"/>
    <property type="evidence" value="ECO:0007669"/>
    <property type="project" value="UniProtKB-KW"/>
</dbReference>
<dbReference type="Pfam" id="PF00270">
    <property type="entry name" value="DEAD"/>
    <property type="match status" value="1"/>
</dbReference>
<dbReference type="InterPro" id="IPR012961">
    <property type="entry name" value="Ski2/MTR4_C"/>
</dbReference>
<comment type="subcellular location">
    <subcellularLocation>
        <location evidence="1">Cytoplasm</location>
    </subcellularLocation>
</comment>
<dbReference type="FunFam" id="3.40.50.300:FF:001047">
    <property type="entry name" value="DExH-box ATP-dependent RNA helicase DExH11"/>
    <property type="match status" value="1"/>
</dbReference>
<dbReference type="InParanoid" id="A0A316YSR0"/>
<organism evidence="12 13">
    <name type="scientific">Acaromyces ingoldii</name>
    <dbReference type="NCBI Taxonomy" id="215250"/>
    <lineage>
        <taxon>Eukaryota</taxon>
        <taxon>Fungi</taxon>
        <taxon>Dikarya</taxon>
        <taxon>Basidiomycota</taxon>
        <taxon>Ustilaginomycotina</taxon>
        <taxon>Exobasidiomycetes</taxon>
        <taxon>Exobasidiales</taxon>
        <taxon>Cryptobasidiaceae</taxon>
        <taxon>Acaromyces</taxon>
    </lineage>
</organism>
<dbReference type="Pfam" id="PF00271">
    <property type="entry name" value="Helicase_C"/>
    <property type="match status" value="1"/>
</dbReference>
<dbReference type="PANTHER" id="PTHR12131">
    <property type="entry name" value="ATP-DEPENDENT RNA AND DNA HELICASE"/>
    <property type="match status" value="1"/>
</dbReference>
<keyword evidence="4" id="KW-0547">Nucleotide-binding</keyword>
<dbReference type="InterPro" id="IPR040801">
    <property type="entry name" value="Ski2_N"/>
</dbReference>
<dbReference type="Pfam" id="PF13234">
    <property type="entry name" value="MTR4_beta-barrel"/>
    <property type="match status" value="1"/>
</dbReference>
<reference evidence="12 13" key="1">
    <citation type="journal article" date="2018" name="Mol. Biol. Evol.">
        <title>Broad Genomic Sampling Reveals a Smut Pathogenic Ancestry of the Fungal Clade Ustilaginomycotina.</title>
        <authorList>
            <person name="Kijpornyongpan T."/>
            <person name="Mondo S.J."/>
            <person name="Barry K."/>
            <person name="Sandor L."/>
            <person name="Lee J."/>
            <person name="Lipzen A."/>
            <person name="Pangilinan J."/>
            <person name="LaButti K."/>
            <person name="Hainaut M."/>
            <person name="Henrissat B."/>
            <person name="Grigoriev I.V."/>
            <person name="Spatafora J.W."/>
            <person name="Aime M.C."/>
        </authorList>
    </citation>
    <scope>NUCLEOTIDE SEQUENCE [LARGE SCALE GENOMIC DNA]</scope>
    <source>
        <strain evidence="12 13">MCA 4198</strain>
    </source>
</reference>
<dbReference type="CDD" id="cd18795">
    <property type="entry name" value="SF2_C_Ski2"/>
    <property type="match status" value="1"/>
</dbReference>
<evidence type="ECO:0000256" key="8">
    <source>
        <dbReference type="ARBA" id="ARBA00022884"/>
    </source>
</evidence>
<dbReference type="SUPFAM" id="SSF52540">
    <property type="entry name" value="P-loop containing nucleoside triphosphate hydrolases"/>
    <property type="match status" value="1"/>
</dbReference>
<feature type="compositionally biased region" description="Basic and acidic residues" evidence="9">
    <location>
        <begin position="575"/>
        <end position="585"/>
    </location>
</feature>
<dbReference type="InterPro" id="IPR011545">
    <property type="entry name" value="DEAD/DEAH_box_helicase_dom"/>
</dbReference>
<dbReference type="Gene3D" id="3.40.50.300">
    <property type="entry name" value="P-loop containing nucleotide triphosphate hydrolases"/>
    <property type="match status" value="2"/>
</dbReference>
<evidence type="ECO:0000256" key="1">
    <source>
        <dbReference type="ARBA" id="ARBA00004496"/>
    </source>
</evidence>
<sequence length="1324" mass="146470">MGSVAEEEVYDFFSTELEAIRNGEVEKGPIDSGKLLEALGLGELNAASLKEQLEDRFLRPKTSVDESLLGSAQVQWERKADLASMLPMQPTPFPTKLVLDRVDLDGDIVGLREAPSRPVRSTVKLIPSASSSSVAGGKAGGMVTSVTRNPASSAASSAAHFVRGKVGQTMFAPGGLEDEVLAAYGGGDDEADEARAQEEQDELARQVKQIEDEIGRGIGLSYVPPGFTRGYRKGGAPKEEELAQADEEGEQENFRTIASSSNAAQGLHALPSSSYDALEAKHGRTNGLHTNGDAAAPTSSSQRRNMDADLDELLPAERPARAHRQNQAGRHNAKREWAHVVDVNQKFSNFNELVPDPAMRHPFELDPFQKESIYHIEQGDCVFVAAHTSAGKTVVAEYAIALAAKHMTRCIYTSPIKALSNQKFRDFKQTFGAQNVGILTGDVQINPEAPCLIMTTEILRSMLYRGADLIRDVEFVIFDEVHYVNDQERGVVWEEVIILCPQHINLILLSATVPNTREFADWVGRTKKKDIYVISTPKRPVPLEHFLYAGKDLFKIVDAKGQFLNGGIKDAGESIKRKQEKEREAAGLPPPQRGGARGGGAAGANSRGRGQRGGMQPGRGAALAGRGRGGGNVGSGRQAGGGDRSIWIHLVGMLKKKDLLPVVTFVFSKKRCEEYASSMPNTDLNNAKEKSEVHIVIEKSLTRLKGSDKNLPQISRMRELLARGIGVHHGGLLPIVKEVVELLFQRGLVKVLFATETFAMGVNMPARSVVFSGIRKHDGHGFRDLLAGEYTQMSGRAGRRGLDATGVVIINAADELPESGRLNKMLLGQPTKLQSQFRLTYNMILNLLRVEALKVEEMIKRSFSENASQRLLPDQQDKIKKIEGHLASLPAMPDEERANHLSRYYDQCASAVASNLAMLNLALDHRQGAKNMATGRIVILRDTHFDFDVAVLVKAVASREFLVLAAVTKERKEGKLDAKSERVAPRWPPALRDRSQDLVYDLREVPLSSIALLTDYTIKIEQSMIMALRISAMQRTVEQMMPLISQMVASGPIPEADWSKIRSMEFQEAMKERKSLSSLLASASTAEVTSEETFDREYRMMHVRKLLETEISSLKMRLSDENLELLPDYQQRIEVLKKLRFIDPVSESVLLKGRVACEINSADELVLTELVLDNVFGDYSPEEVVALLSVFVFQERQPEGQESEPFKEGTKLEQGYETILKTAERVEQVQSTQRVNFDNFETKLKTGLVNVVYEWARGVPFEKIAEMTEVAEGTIVRVITRLDETCREVRDAARVIGDADLFEKMEVCQQLIRRDIVFAASLYF</sequence>
<feature type="domain" description="Helicase C-terminal" evidence="11">
    <location>
        <begin position="653"/>
        <end position="848"/>
    </location>
</feature>
<dbReference type="InterPro" id="IPR001650">
    <property type="entry name" value="Helicase_C-like"/>
</dbReference>
<accession>A0A316YSR0</accession>
<dbReference type="InterPro" id="IPR016438">
    <property type="entry name" value="SKI2-like"/>
</dbReference>
<dbReference type="PROSITE" id="PS51192">
    <property type="entry name" value="HELICASE_ATP_BIND_1"/>
    <property type="match status" value="1"/>
</dbReference>
<dbReference type="InterPro" id="IPR048392">
    <property type="entry name" value="MTR4-like_stalk"/>
</dbReference>
<dbReference type="Gene3D" id="1.10.3380.30">
    <property type="match status" value="2"/>
</dbReference>
<evidence type="ECO:0000256" key="9">
    <source>
        <dbReference type="SAM" id="MobiDB-lite"/>
    </source>
</evidence>
<dbReference type="STRING" id="215250.A0A316YSR0"/>
<evidence type="ECO:0000256" key="7">
    <source>
        <dbReference type="ARBA" id="ARBA00022840"/>
    </source>
</evidence>
<dbReference type="RefSeq" id="XP_025379264.1">
    <property type="nucleotide sequence ID" value="XM_025525725.1"/>
</dbReference>
<dbReference type="InterPro" id="IPR027417">
    <property type="entry name" value="P-loop_NTPase"/>
</dbReference>
<dbReference type="GO" id="GO:0003724">
    <property type="term" value="F:RNA helicase activity"/>
    <property type="evidence" value="ECO:0007669"/>
    <property type="project" value="InterPro"/>
</dbReference>
<evidence type="ECO:0000259" key="11">
    <source>
        <dbReference type="PROSITE" id="PS51194"/>
    </source>
</evidence>
<dbReference type="SMART" id="SM00487">
    <property type="entry name" value="DEXDc"/>
    <property type="match status" value="1"/>
</dbReference>
<feature type="region of interest" description="Disordered" evidence="9">
    <location>
        <begin position="283"/>
        <end position="305"/>
    </location>
</feature>
<evidence type="ECO:0000256" key="6">
    <source>
        <dbReference type="ARBA" id="ARBA00022806"/>
    </source>
</evidence>
<dbReference type="PROSITE" id="PS51194">
    <property type="entry name" value="HELICASE_CTER"/>
    <property type="match status" value="1"/>
</dbReference>
<keyword evidence="6 12" id="KW-0347">Helicase</keyword>
<dbReference type="FunCoup" id="A0A316YSR0">
    <property type="interactions" value="353"/>
</dbReference>
<dbReference type="SMART" id="SM01142">
    <property type="entry name" value="DSHCT"/>
    <property type="match status" value="1"/>
</dbReference>
<dbReference type="OrthoDB" id="64767at2759"/>
<name>A0A316YSR0_9BASI</name>
<protein>
    <submittedName>
        <fullName evidence="12">Antiviral helicase</fullName>
    </submittedName>
</protein>
<evidence type="ECO:0000313" key="12">
    <source>
        <dbReference type="EMBL" id="PWN92066.1"/>
    </source>
</evidence>